<evidence type="ECO:0000256" key="3">
    <source>
        <dbReference type="ARBA" id="ARBA00022475"/>
    </source>
</evidence>
<dbReference type="Proteomes" id="UP000317043">
    <property type="component" value="Unassembled WGS sequence"/>
</dbReference>
<reference evidence="9 10" key="1">
    <citation type="submission" date="2019-06" db="EMBL/GenBank/DDBJ databases">
        <title>Sequencing the genomes of 1000 actinobacteria strains.</title>
        <authorList>
            <person name="Klenk H.-P."/>
        </authorList>
    </citation>
    <scope>NUCLEOTIDE SEQUENCE [LARGE SCALE GENOMIC DNA]</scope>
    <source>
        <strain evidence="9 10">DSM 45928</strain>
    </source>
</reference>
<feature type="transmembrane region" description="Helical" evidence="7">
    <location>
        <begin position="117"/>
        <end position="138"/>
    </location>
</feature>
<comment type="subcellular location">
    <subcellularLocation>
        <location evidence="1">Cell membrane</location>
        <topology evidence="1">Multi-pass membrane protein</topology>
    </subcellularLocation>
</comment>
<feature type="transmembrane region" description="Helical" evidence="7">
    <location>
        <begin position="357"/>
        <end position="380"/>
    </location>
</feature>
<protein>
    <submittedName>
        <fullName evidence="9">Putative MFS family arabinose efflux permease</fullName>
    </submittedName>
</protein>
<evidence type="ECO:0000256" key="2">
    <source>
        <dbReference type="ARBA" id="ARBA00022448"/>
    </source>
</evidence>
<dbReference type="InterPro" id="IPR020846">
    <property type="entry name" value="MFS_dom"/>
</dbReference>
<dbReference type="PANTHER" id="PTHR43266">
    <property type="entry name" value="MACROLIDE-EFFLUX PROTEIN"/>
    <property type="match status" value="1"/>
</dbReference>
<evidence type="ECO:0000313" key="10">
    <source>
        <dbReference type="Proteomes" id="UP000317043"/>
    </source>
</evidence>
<keyword evidence="10" id="KW-1185">Reference proteome</keyword>
<feature type="transmembrane region" description="Helical" evidence="7">
    <location>
        <begin position="410"/>
        <end position="428"/>
    </location>
</feature>
<dbReference type="RefSeq" id="WP_211347642.1">
    <property type="nucleotide sequence ID" value="NZ_JBHTGS010000001.1"/>
</dbReference>
<accession>A0A543AVU2</accession>
<feature type="domain" description="Major facilitator superfamily (MFS) profile" evidence="8">
    <location>
        <begin position="25"/>
        <end position="435"/>
    </location>
</feature>
<dbReference type="PANTHER" id="PTHR43266:SF2">
    <property type="entry name" value="MAJOR FACILITATOR SUPERFAMILY (MFS) PROFILE DOMAIN-CONTAINING PROTEIN"/>
    <property type="match status" value="1"/>
</dbReference>
<dbReference type="AlphaFoldDB" id="A0A543AVU2"/>
<evidence type="ECO:0000256" key="7">
    <source>
        <dbReference type="SAM" id="Phobius"/>
    </source>
</evidence>
<keyword evidence="5 7" id="KW-1133">Transmembrane helix</keyword>
<evidence type="ECO:0000259" key="8">
    <source>
        <dbReference type="PROSITE" id="PS50850"/>
    </source>
</evidence>
<keyword evidence="6 7" id="KW-0472">Membrane</keyword>
<dbReference type="Gene3D" id="1.20.1250.20">
    <property type="entry name" value="MFS general substrate transporter like domains"/>
    <property type="match status" value="1"/>
</dbReference>
<dbReference type="InterPro" id="IPR011701">
    <property type="entry name" value="MFS"/>
</dbReference>
<keyword evidence="2" id="KW-0813">Transport</keyword>
<dbReference type="GO" id="GO:0005886">
    <property type="term" value="C:plasma membrane"/>
    <property type="evidence" value="ECO:0007669"/>
    <property type="project" value="UniProtKB-SubCell"/>
</dbReference>
<proteinExistence type="predicted"/>
<feature type="transmembrane region" description="Helical" evidence="7">
    <location>
        <begin position="90"/>
        <end position="111"/>
    </location>
</feature>
<feature type="transmembrane region" description="Helical" evidence="7">
    <location>
        <begin position="58"/>
        <end position="78"/>
    </location>
</feature>
<name>A0A543AVU2_9ACTN</name>
<evidence type="ECO:0000256" key="6">
    <source>
        <dbReference type="ARBA" id="ARBA00023136"/>
    </source>
</evidence>
<dbReference type="SUPFAM" id="SSF103473">
    <property type="entry name" value="MFS general substrate transporter"/>
    <property type="match status" value="1"/>
</dbReference>
<feature type="transmembrane region" description="Helical" evidence="7">
    <location>
        <begin position="297"/>
        <end position="316"/>
    </location>
</feature>
<dbReference type="EMBL" id="VFOW01000001">
    <property type="protein sequence ID" value="TQL76697.1"/>
    <property type="molecule type" value="Genomic_DNA"/>
</dbReference>
<dbReference type="Pfam" id="PF07690">
    <property type="entry name" value="MFS_1"/>
    <property type="match status" value="1"/>
</dbReference>
<comment type="caution">
    <text evidence="9">The sequence shown here is derived from an EMBL/GenBank/DDBJ whole genome shotgun (WGS) entry which is preliminary data.</text>
</comment>
<dbReference type="PROSITE" id="PS50850">
    <property type="entry name" value="MFS"/>
    <property type="match status" value="1"/>
</dbReference>
<dbReference type="InterPro" id="IPR036259">
    <property type="entry name" value="MFS_trans_sf"/>
</dbReference>
<evidence type="ECO:0000256" key="1">
    <source>
        <dbReference type="ARBA" id="ARBA00004651"/>
    </source>
</evidence>
<dbReference type="GO" id="GO:0022857">
    <property type="term" value="F:transmembrane transporter activity"/>
    <property type="evidence" value="ECO:0007669"/>
    <property type="project" value="InterPro"/>
</dbReference>
<evidence type="ECO:0000256" key="5">
    <source>
        <dbReference type="ARBA" id="ARBA00022989"/>
    </source>
</evidence>
<dbReference type="InParanoid" id="A0A543AVU2"/>
<feature type="transmembrane region" description="Helical" evidence="7">
    <location>
        <begin position="237"/>
        <end position="256"/>
    </location>
</feature>
<sequence length="450" mass="47785">MESATSQRPPDTTRSPHEIARNFRSFILIWVAQLVARIGNGLTAFGLGVYAYQLTGRSTAVALVTMAAFLPGVLLAPLGGVLADRFDRRLLMILGDALSAIGLLALLLLIQAGIGNVAIVCACVAFSSIFTSVMDPAYRATISDLLTPEQYARASGMVQFASASQYLISPALAGILMSWFGIGLVLLIDIGTMAVTTLCMVLVWRTIKSTKPVAERGFWADLRFGVAFLARNRGITVLMLLVTFVTFCMGFLQTLLTPMLLDLSNEEVLGVVRSVAAVGMVVASLAIGIFSMGHRHINYIAIALAGSGVVTLLMGATMNVLLIGAFCFIFFMMLPPLNTSVEVLVRASIPNETQGKVWGLMGLISQIGYIVAYAVSGVLADYVFNPLLVSGGALADSAGALIGVGESRGIGLMLIIVGVLLVGTAIVMTRVKSIRVLEENLKNQTLESTR</sequence>
<gene>
    <name evidence="9" type="ORF">FB566_2232</name>
</gene>
<feature type="transmembrane region" description="Helical" evidence="7">
    <location>
        <begin position="27"/>
        <end position="52"/>
    </location>
</feature>
<evidence type="ECO:0000256" key="4">
    <source>
        <dbReference type="ARBA" id="ARBA00022692"/>
    </source>
</evidence>
<keyword evidence="3" id="KW-1003">Cell membrane</keyword>
<organism evidence="9 10">
    <name type="scientific">Stackebrandtia endophytica</name>
    <dbReference type="NCBI Taxonomy" id="1496996"/>
    <lineage>
        <taxon>Bacteria</taxon>
        <taxon>Bacillati</taxon>
        <taxon>Actinomycetota</taxon>
        <taxon>Actinomycetes</taxon>
        <taxon>Glycomycetales</taxon>
        <taxon>Glycomycetaceae</taxon>
        <taxon>Stackebrandtia</taxon>
    </lineage>
</organism>
<feature type="transmembrane region" description="Helical" evidence="7">
    <location>
        <begin position="322"/>
        <end position="345"/>
    </location>
</feature>
<keyword evidence="4 7" id="KW-0812">Transmembrane</keyword>
<feature type="transmembrane region" description="Helical" evidence="7">
    <location>
        <begin position="268"/>
        <end position="290"/>
    </location>
</feature>
<dbReference type="CDD" id="cd06173">
    <property type="entry name" value="MFS_MefA_like"/>
    <property type="match status" value="1"/>
</dbReference>
<evidence type="ECO:0000313" key="9">
    <source>
        <dbReference type="EMBL" id="TQL76697.1"/>
    </source>
</evidence>